<comment type="similarity">
    <text evidence="6">Belongs to the RnfG family.</text>
</comment>
<dbReference type="PANTHER" id="PTHR36118:SF1">
    <property type="entry name" value="ION-TRANSLOCATING OXIDOREDUCTASE COMPLEX SUBUNIT G"/>
    <property type="match status" value="1"/>
</dbReference>
<feature type="domain" description="FMN-binding" evidence="7">
    <location>
        <begin position="81"/>
        <end position="173"/>
    </location>
</feature>
<evidence type="ECO:0000256" key="5">
    <source>
        <dbReference type="ARBA" id="ARBA00022982"/>
    </source>
</evidence>
<dbReference type="SMART" id="SM00900">
    <property type="entry name" value="FMN_bind"/>
    <property type="match status" value="1"/>
</dbReference>
<dbReference type="PROSITE" id="PS51257">
    <property type="entry name" value="PROKAR_LIPOPROTEIN"/>
    <property type="match status" value="1"/>
</dbReference>
<evidence type="ECO:0000256" key="4">
    <source>
        <dbReference type="ARBA" id="ARBA00022643"/>
    </source>
</evidence>
<evidence type="ECO:0000256" key="3">
    <source>
        <dbReference type="ARBA" id="ARBA00022630"/>
    </source>
</evidence>
<keyword evidence="4 6" id="KW-0288">FMN</keyword>
<dbReference type="InterPro" id="IPR010209">
    <property type="entry name" value="Ion_transpt_RnfG/RsxG"/>
</dbReference>
<dbReference type="NCBIfam" id="TIGR01947">
    <property type="entry name" value="rnfG"/>
    <property type="match status" value="1"/>
</dbReference>
<comment type="function">
    <text evidence="6">Part of a membrane-bound complex that couples electron transfer with translocation of ions across the membrane.</text>
</comment>
<dbReference type="GO" id="GO:0010181">
    <property type="term" value="F:FMN binding"/>
    <property type="evidence" value="ECO:0007669"/>
    <property type="project" value="InterPro"/>
</dbReference>
<dbReference type="EC" id="7.-.-.-" evidence="6"/>
<dbReference type="InterPro" id="IPR007329">
    <property type="entry name" value="FMN-bd"/>
</dbReference>
<evidence type="ECO:0000256" key="1">
    <source>
        <dbReference type="ARBA" id="ARBA00022448"/>
    </source>
</evidence>
<keyword evidence="6" id="KW-1003">Cell membrane</keyword>
<dbReference type="EMBL" id="JABMOJ010000086">
    <property type="protein sequence ID" value="NQV64213.1"/>
    <property type="molecule type" value="Genomic_DNA"/>
</dbReference>
<reference evidence="8" key="1">
    <citation type="submission" date="2020-05" db="EMBL/GenBank/DDBJ databases">
        <title>Sulfur intermediates as new biogeochemical hubs in an aquatic model microbial ecosystem.</title>
        <authorList>
            <person name="Vigneron A."/>
        </authorList>
    </citation>
    <scope>NUCLEOTIDE SEQUENCE</scope>
    <source>
        <strain evidence="8">Bin.250</strain>
    </source>
</reference>
<evidence type="ECO:0000256" key="6">
    <source>
        <dbReference type="HAMAP-Rule" id="MF_00479"/>
    </source>
</evidence>
<feature type="modified residue" description="FMN phosphoryl threonine" evidence="6">
    <location>
        <position position="156"/>
    </location>
</feature>
<evidence type="ECO:0000313" key="8">
    <source>
        <dbReference type="EMBL" id="NQV64213.1"/>
    </source>
</evidence>
<keyword evidence="3 6" id="KW-0285">Flavoprotein</keyword>
<comment type="subcellular location">
    <subcellularLocation>
        <location evidence="6">Cell inner membrane</location>
        <topology evidence="6">Single-pass membrane protein</topology>
    </subcellularLocation>
</comment>
<evidence type="ECO:0000313" key="9">
    <source>
        <dbReference type="Proteomes" id="UP000754644"/>
    </source>
</evidence>
<evidence type="ECO:0000256" key="2">
    <source>
        <dbReference type="ARBA" id="ARBA00022553"/>
    </source>
</evidence>
<dbReference type="PANTHER" id="PTHR36118">
    <property type="entry name" value="ION-TRANSLOCATING OXIDOREDUCTASE COMPLEX SUBUNIT G"/>
    <property type="match status" value="1"/>
</dbReference>
<protein>
    <recommendedName>
        <fullName evidence="6">Ion-translocating oxidoreductase complex subunit G</fullName>
        <ecNumber evidence="6">7.-.-.-</ecNumber>
    </recommendedName>
    <alternativeName>
        <fullName evidence="6">Rnf electron transport complex subunit G</fullName>
    </alternativeName>
</protein>
<accession>A0A973A7Z8</accession>
<dbReference type="Pfam" id="PF04205">
    <property type="entry name" value="FMN_bind"/>
    <property type="match status" value="1"/>
</dbReference>
<keyword evidence="6" id="KW-0997">Cell inner membrane</keyword>
<name>A0A973A7Z8_9GAMM</name>
<organism evidence="8 9">
    <name type="scientific">SAR86 cluster bacterium</name>
    <dbReference type="NCBI Taxonomy" id="2030880"/>
    <lineage>
        <taxon>Bacteria</taxon>
        <taxon>Pseudomonadati</taxon>
        <taxon>Pseudomonadota</taxon>
        <taxon>Gammaproteobacteria</taxon>
        <taxon>SAR86 cluster</taxon>
    </lineage>
</organism>
<keyword evidence="5 6" id="KW-0249">Electron transport</keyword>
<comment type="caution">
    <text evidence="8">The sequence shown here is derived from an EMBL/GenBank/DDBJ whole genome shotgun (WGS) entry which is preliminary data.</text>
</comment>
<gene>
    <name evidence="6" type="primary">rnfG</name>
    <name evidence="8" type="ORF">HQ497_02510</name>
</gene>
<keyword evidence="1 6" id="KW-0813">Transport</keyword>
<dbReference type="Proteomes" id="UP000754644">
    <property type="component" value="Unassembled WGS sequence"/>
</dbReference>
<dbReference type="GO" id="GO:0005886">
    <property type="term" value="C:plasma membrane"/>
    <property type="evidence" value="ECO:0007669"/>
    <property type="project" value="UniProtKB-SubCell"/>
</dbReference>
<dbReference type="GO" id="GO:0009055">
    <property type="term" value="F:electron transfer activity"/>
    <property type="evidence" value="ECO:0007669"/>
    <property type="project" value="InterPro"/>
</dbReference>
<keyword evidence="6" id="KW-0472">Membrane</keyword>
<dbReference type="GO" id="GO:0022900">
    <property type="term" value="P:electron transport chain"/>
    <property type="evidence" value="ECO:0007669"/>
    <property type="project" value="UniProtKB-UniRule"/>
</dbReference>
<keyword evidence="6" id="KW-1278">Translocase</keyword>
<comment type="cofactor">
    <cofactor evidence="6">
        <name>FMN</name>
        <dbReference type="ChEBI" id="CHEBI:58210"/>
    </cofactor>
</comment>
<keyword evidence="6" id="KW-0812">Transmembrane</keyword>
<dbReference type="AlphaFoldDB" id="A0A973A7Z8"/>
<comment type="subunit">
    <text evidence="6">The complex is composed of six subunits: RnfA, RnfB, RnfC, RnfD, RnfE and RnfG.</text>
</comment>
<keyword evidence="6" id="KW-1133">Transmembrane helix</keyword>
<dbReference type="PIRSF" id="PIRSF006091">
    <property type="entry name" value="E_trnsport_RnfG"/>
    <property type="match status" value="1"/>
</dbReference>
<sequence length="185" mass="20140">MKRLVLQLTLLAGACGLLTSLVQYSSAERITLNQLAYRNQLLLQVAGLPSADLAESQDSRFVISLAQEPVGIIFPISTGQGYNGTIRLWLAVNLQGEILGVRVYAHGETPGLGDKIDLQVANWVLDFNGKSLVNTAITDWAVKRDGGKFDQFSGATITPRAVVAAVHAGLTQFHQHQQQWMEETP</sequence>
<proteinExistence type="inferred from homology"/>
<dbReference type="HAMAP" id="MF_00479">
    <property type="entry name" value="RsxG_RnfG"/>
    <property type="match status" value="1"/>
</dbReference>
<evidence type="ECO:0000259" key="7">
    <source>
        <dbReference type="SMART" id="SM00900"/>
    </source>
</evidence>
<keyword evidence="2 6" id="KW-0597">Phosphoprotein</keyword>